<dbReference type="AlphaFoldDB" id="A0A3B0SX24"/>
<protein>
    <submittedName>
        <fullName evidence="2">Uncharacterized protein</fullName>
    </submittedName>
</protein>
<sequence length="191" mass="21294">MTPVHAIMVLIIRLWAADAVISSIISASYYVLFDEGKLSSISNEYLIASGFWVLIGFGAWVLAPWLARRLGQATPNAGLNININADQLVAIGSFLIGAFYLAKYGPQLLIDLGWWFVHLAGQDPVEEGQLGTLRRYTIEWRSTISNLLIITVASFMALRPAYLAKIFSWLRSVGHYDHSHDKLEKTSRNSP</sequence>
<name>A0A3B0SX24_9ZZZZ</name>
<organism evidence="2">
    <name type="scientific">hydrothermal vent metagenome</name>
    <dbReference type="NCBI Taxonomy" id="652676"/>
    <lineage>
        <taxon>unclassified sequences</taxon>
        <taxon>metagenomes</taxon>
        <taxon>ecological metagenomes</taxon>
    </lineage>
</organism>
<feature type="transmembrane region" description="Helical" evidence="1">
    <location>
        <begin position="88"/>
        <end position="105"/>
    </location>
</feature>
<proteinExistence type="predicted"/>
<evidence type="ECO:0000313" key="2">
    <source>
        <dbReference type="EMBL" id="VAV99305.1"/>
    </source>
</evidence>
<feature type="transmembrane region" description="Helical" evidence="1">
    <location>
        <begin position="143"/>
        <end position="162"/>
    </location>
</feature>
<reference evidence="2" key="1">
    <citation type="submission" date="2018-06" db="EMBL/GenBank/DDBJ databases">
        <authorList>
            <person name="Zhirakovskaya E."/>
        </authorList>
    </citation>
    <scope>NUCLEOTIDE SEQUENCE</scope>
</reference>
<feature type="transmembrane region" description="Helical" evidence="1">
    <location>
        <begin position="45"/>
        <end position="67"/>
    </location>
</feature>
<gene>
    <name evidence="2" type="ORF">MNBD_ALPHA05-1623</name>
</gene>
<evidence type="ECO:0000256" key="1">
    <source>
        <dbReference type="SAM" id="Phobius"/>
    </source>
</evidence>
<keyword evidence="1" id="KW-1133">Transmembrane helix</keyword>
<accession>A0A3B0SX24</accession>
<feature type="transmembrane region" description="Helical" evidence="1">
    <location>
        <begin position="12"/>
        <end position="33"/>
    </location>
</feature>
<keyword evidence="1" id="KW-0472">Membrane</keyword>
<keyword evidence="1" id="KW-0812">Transmembrane</keyword>
<dbReference type="EMBL" id="UOEH01000272">
    <property type="protein sequence ID" value="VAV99305.1"/>
    <property type="molecule type" value="Genomic_DNA"/>
</dbReference>